<reference evidence="3 4" key="1">
    <citation type="journal article" date="2019" name="Nat. Med.">
        <title>A library of human gut bacterial isolates paired with longitudinal multiomics data enables mechanistic microbiome research.</title>
        <authorList>
            <person name="Poyet M."/>
            <person name="Groussin M."/>
            <person name="Gibbons S.M."/>
            <person name="Avila-Pacheco J."/>
            <person name="Jiang X."/>
            <person name="Kearney S.M."/>
            <person name="Perrotta A.R."/>
            <person name="Berdy B."/>
            <person name="Zhao S."/>
            <person name="Lieberman T.D."/>
            <person name="Swanson P.K."/>
            <person name="Smith M."/>
            <person name="Roesemann S."/>
            <person name="Alexander J.E."/>
            <person name="Rich S.A."/>
            <person name="Livny J."/>
            <person name="Vlamakis H."/>
            <person name="Clish C."/>
            <person name="Bullock K."/>
            <person name="Deik A."/>
            <person name="Scott J."/>
            <person name="Pierce K.A."/>
            <person name="Xavier R.J."/>
            <person name="Alm E.J."/>
        </authorList>
    </citation>
    <scope>NUCLEOTIDE SEQUENCE [LARGE SCALE GENOMIC DNA]</scope>
    <source>
        <strain evidence="3 4">BIOML-A7</strain>
    </source>
</reference>
<accession>A0A6I3QUR2</accession>
<dbReference type="Pfam" id="PF03807">
    <property type="entry name" value="F420_oxidored"/>
    <property type="match status" value="1"/>
</dbReference>
<feature type="domain" description="Opine dehydrogenase" evidence="1">
    <location>
        <begin position="177"/>
        <end position="329"/>
    </location>
</feature>
<evidence type="ECO:0000313" key="4">
    <source>
        <dbReference type="Proteomes" id="UP000449193"/>
    </source>
</evidence>
<dbReference type="RefSeq" id="WP_155201519.1">
    <property type="nucleotide sequence ID" value="NZ_WMZL01000015.1"/>
</dbReference>
<dbReference type="EMBL" id="WMZR01000008">
    <property type="protein sequence ID" value="MTS51480.1"/>
    <property type="molecule type" value="Genomic_DNA"/>
</dbReference>
<dbReference type="SUPFAM" id="SSF48179">
    <property type="entry name" value="6-phosphogluconate dehydrogenase C-terminal domain-like"/>
    <property type="match status" value="1"/>
</dbReference>
<dbReference type="InterPro" id="IPR051729">
    <property type="entry name" value="Opine/Lysopine_DH"/>
</dbReference>
<dbReference type="Proteomes" id="UP000449193">
    <property type="component" value="Unassembled WGS sequence"/>
</dbReference>
<dbReference type="Pfam" id="PF02317">
    <property type="entry name" value="Octopine_DH"/>
    <property type="match status" value="1"/>
</dbReference>
<sequence length="346" mass="38392">MKICVIGGGNLGTLIAAECAAKGHEVVLAVSDPEHWNGELSVWDAQETCLLRARVASVTNRPEQAVQGADMVFITYPASMFRALAQQLLGTVQPGQWLVVVPGSGGAQEAFEPLTDAGAVLLGMQRVHCIARVRKRGDSVYALGRKPLLKAGAVPSDQAERGSHLLEALFDIPCQPLPNYLSVTLSPSNPILHTSRLYAMFRDWKPGVVYPRCPLFYEDWDDEASELLFRCDDELQKLCATIPDDLSSVQSLKEYYESPTVPAMTNKIRSIPAFRDILSPMKRVEGGWEPDFSSRYFSADFPFGLKILTDLASKWNVAAPTMNEIWNWYLRCTEQLQAAQGEEKKR</sequence>
<dbReference type="InterPro" id="IPR003421">
    <property type="entry name" value="Opine_DH"/>
</dbReference>
<dbReference type="GO" id="GO:0016491">
    <property type="term" value="F:oxidoreductase activity"/>
    <property type="evidence" value="ECO:0007669"/>
    <property type="project" value="InterPro"/>
</dbReference>
<dbReference type="InterPro" id="IPR028939">
    <property type="entry name" value="P5C_Rdtase_cat_N"/>
</dbReference>
<dbReference type="InterPro" id="IPR036291">
    <property type="entry name" value="NAD(P)-bd_dom_sf"/>
</dbReference>
<comment type="caution">
    <text evidence="3">The sequence shown here is derived from an EMBL/GenBank/DDBJ whole genome shotgun (WGS) entry which is preliminary data.</text>
</comment>
<protein>
    <recommendedName>
        <fullName evidence="5">NAD/NADP octopine/nopaline dehydrogenase</fullName>
    </recommendedName>
</protein>
<feature type="domain" description="Pyrroline-5-carboxylate reductase catalytic N-terminal" evidence="2">
    <location>
        <begin position="2"/>
        <end position="97"/>
    </location>
</feature>
<dbReference type="Gene3D" id="1.10.1040.10">
    <property type="entry name" value="N-(1-d-carboxylethyl)-l-norvaline Dehydrogenase, domain 2"/>
    <property type="match status" value="1"/>
</dbReference>
<evidence type="ECO:0000259" key="1">
    <source>
        <dbReference type="Pfam" id="PF02317"/>
    </source>
</evidence>
<organism evidence="3 4">
    <name type="scientific">Ruthenibacterium lactatiformans</name>
    <dbReference type="NCBI Taxonomy" id="1550024"/>
    <lineage>
        <taxon>Bacteria</taxon>
        <taxon>Bacillati</taxon>
        <taxon>Bacillota</taxon>
        <taxon>Clostridia</taxon>
        <taxon>Eubacteriales</taxon>
        <taxon>Oscillospiraceae</taxon>
        <taxon>Ruthenibacterium</taxon>
    </lineage>
</organism>
<dbReference type="AlphaFoldDB" id="A0A6I3QUR2"/>
<evidence type="ECO:0000313" key="3">
    <source>
        <dbReference type="EMBL" id="MTS51480.1"/>
    </source>
</evidence>
<dbReference type="InterPro" id="IPR013328">
    <property type="entry name" value="6PGD_dom2"/>
</dbReference>
<dbReference type="Gene3D" id="3.40.50.720">
    <property type="entry name" value="NAD(P)-binding Rossmann-like Domain"/>
    <property type="match status" value="1"/>
</dbReference>
<gene>
    <name evidence="3" type="ORF">GMD52_07985</name>
</gene>
<dbReference type="SUPFAM" id="SSF51735">
    <property type="entry name" value="NAD(P)-binding Rossmann-fold domains"/>
    <property type="match status" value="1"/>
</dbReference>
<evidence type="ECO:0000259" key="2">
    <source>
        <dbReference type="Pfam" id="PF03807"/>
    </source>
</evidence>
<dbReference type="PANTHER" id="PTHR38015:SF1">
    <property type="entry name" value="OPINE DEHYDROGENASE DOMAIN-CONTAINING PROTEIN"/>
    <property type="match status" value="1"/>
</dbReference>
<evidence type="ECO:0008006" key="5">
    <source>
        <dbReference type="Google" id="ProtNLM"/>
    </source>
</evidence>
<dbReference type="PANTHER" id="PTHR38015">
    <property type="entry name" value="BLR6086 PROTEIN"/>
    <property type="match status" value="1"/>
</dbReference>
<proteinExistence type="predicted"/>
<dbReference type="InterPro" id="IPR008927">
    <property type="entry name" value="6-PGluconate_DH-like_C_sf"/>
</dbReference>
<name>A0A6I3QUR2_9FIRM</name>